<dbReference type="PANTHER" id="PTHR32329:SF2">
    <property type="entry name" value="BIFUNCTIONAL PROTEIN [INCLUDES 2-HYDROXYACYL-COA DEHYDRATASE (N-TER) AND ITS ACTIVATOR DOMAIN (C_TERM)"/>
    <property type="match status" value="1"/>
</dbReference>
<proteinExistence type="predicted"/>
<sequence>IGYPDVSVLSPTSENGYSDLGEAAGRFVRTSWRALVAGDLLLKLLLKTRPYELEPGSADAVYELSLADLCRALEVSYPSTREQLEALKASLLRGRTRFRQLPARYDPERPLVGIVGEIFCRLNTFSNDEIVRRLEACGAEVWMSDISEWVWYTNAEQFRKLRLEGRYFSLGTLGAKLRARFQRQDEHELVALFHEDFRGYEEPSDINVVLRHAEPYLPPTGAMGEMVVNIGKAVYLAQKGVDGILDISPFTCMNGIVTEAIYPRVSADLGGIPIRNFYFDGTQFDLDGDLDIYLELARTYRARKPYPRIYPACFPAPVSALADSLPGNERVGA</sequence>
<evidence type="ECO:0008006" key="2">
    <source>
        <dbReference type="Google" id="ProtNLM"/>
    </source>
</evidence>
<evidence type="ECO:0000313" key="1">
    <source>
        <dbReference type="EMBL" id="KKK79471.1"/>
    </source>
</evidence>
<dbReference type="PANTHER" id="PTHR32329">
    <property type="entry name" value="BIFUNCTIONAL PROTEIN [INCLUDES 2-HYDROXYACYL-COA DEHYDRATASE (N-TER) AND ITS ACTIVATOR DOMAIN (C_TERM)-RELATED"/>
    <property type="match status" value="1"/>
</dbReference>
<name>A0A0F9B4H4_9ZZZZ</name>
<accession>A0A0F9B4H4</accession>
<protein>
    <recommendedName>
        <fullName evidence="2">DUF2229 domain-containing protein</fullName>
    </recommendedName>
</protein>
<dbReference type="InterPro" id="IPR051805">
    <property type="entry name" value="Dehydratase_Activator_Redct"/>
</dbReference>
<gene>
    <name evidence="1" type="ORF">LCGC14_2833190</name>
</gene>
<comment type="caution">
    <text evidence="1">The sequence shown here is derived from an EMBL/GenBank/DDBJ whole genome shotgun (WGS) entry which is preliminary data.</text>
</comment>
<feature type="non-terminal residue" evidence="1">
    <location>
        <position position="1"/>
    </location>
</feature>
<organism evidence="1">
    <name type="scientific">marine sediment metagenome</name>
    <dbReference type="NCBI Taxonomy" id="412755"/>
    <lineage>
        <taxon>unclassified sequences</taxon>
        <taxon>metagenomes</taxon>
        <taxon>ecological metagenomes</taxon>
    </lineage>
</organism>
<reference evidence="1" key="1">
    <citation type="journal article" date="2015" name="Nature">
        <title>Complex archaea that bridge the gap between prokaryotes and eukaryotes.</title>
        <authorList>
            <person name="Spang A."/>
            <person name="Saw J.H."/>
            <person name="Jorgensen S.L."/>
            <person name="Zaremba-Niedzwiedzka K."/>
            <person name="Martijn J."/>
            <person name="Lind A.E."/>
            <person name="van Eijk R."/>
            <person name="Schleper C."/>
            <person name="Guy L."/>
            <person name="Ettema T.J."/>
        </authorList>
    </citation>
    <scope>NUCLEOTIDE SEQUENCE</scope>
</reference>
<dbReference type="AlphaFoldDB" id="A0A0F9B4H4"/>
<dbReference type="EMBL" id="LAZR01054011">
    <property type="protein sequence ID" value="KKK79471.1"/>
    <property type="molecule type" value="Genomic_DNA"/>
</dbReference>